<protein>
    <submittedName>
        <fullName evidence="2">Uncharacterized protein</fullName>
    </submittedName>
</protein>
<evidence type="ECO:0000256" key="1">
    <source>
        <dbReference type="SAM" id="MobiDB-lite"/>
    </source>
</evidence>
<dbReference type="OrthoDB" id="10541380at2759"/>
<comment type="caution">
    <text evidence="2">The sequence shown here is derived from an EMBL/GenBank/DDBJ whole genome shotgun (WGS) entry which is preliminary data.</text>
</comment>
<evidence type="ECO:0000313" key="3">
    <source>
        <dbReference type="Proteomes" id="UP000321518"/>
    </source>
</evidence>
<name>A0A511KFW4_RHOTO</name>
<organism evidence="2 3">
    <name type="scientific">Rhodotorula toruloides</name>
    <name type="common">Yeast</name>
    <name type="synonym">Rhodosporidium toruloides</name>
    <dbReference type="NCBI Taxonomy" id="5286"/>
    <lineage>
        <taxon>Eukaryota</taxon>
        <taxon>Fungi</taxon>
        <taxon>Dikarya</taxon>
        <taxon>Basidiomycota</taxon>
        <taxon>Pucciniomycotina</taxon>
        <taxon>Microbotryomycetes</taxon>
        <taxon>Sporidiobolales</taxon>
        <taxon>Sporidiobolaceae</taxon>
        <taxon>Rhodotorula</taxon>
    </lineage>
</organism>
<reference evidence="2 3" key="1">
    <citation type="submission" date="2019-07" db="EMBL/GenBank/DDBJ databases">
        <title>Rhodotorula toruloides NBRC10032 genome sequencing.</title>
        <authorList>
            <person name="Shida Y."/>
            <person name="Takaku H."/>
            <person name="Ogasawara W."/>
            <person name="Mori K."/>
        </authorList>
    </citation>
    <scope>NUCLEOTIDE SEQUENCE [LARGE SCALE GENOMIC DNA]</scope>
    <source>
        <strain evidence="2 3">NBRC10032</strain>
    </source>
</reference>
<evidence type="ECO:0000313" key="2">
    <source>
        <dbReference type="EMBL" id="GEM08815.1"/>
    </source>
</evidence>
<feature type="region of interest" description="Disordered" evidence="1">
    <location>
        <begin position="96"/>
        <end position="117"/>
    </location>
</feature>
<accession>A0A511KFW4</accession>
<dbReference type="AlphaFoldDB" id="A0A511KFW4"/>
<dbReference type="Proteomes" id="UP000321518">
    <property type="component" value="Unassembled WGS sequence"/>
</dbReference>
<sequence>MPSSHVGPAQAVRTALRELFKNVSNHNLNCYGVIPGNGLAEGRLDGPYGGARPTASLVPTTIPSDLFKPRPFGINFAAPLMEWSPDVARAPQHSATSHGVVLPPPHRRSTPSHGLPPTIPDIGSPVGGQALYPLPPIQIYEEWLARHGTGQHSLAKKDKRLGSSMTARKAAIYGTTPEEWAKRSAYRL</sequence>
<dbReference type="EMBL" id="BJWK01000006">
    <property type="protein sequence ID" value="GEM08815.1"/>
    <property type="molecule type" value="Genomic_DNA"/>
</dbReference>
<proteinExistence type="predicted"/>
<gene>
    <name evidence="2" type="ORF">Rt10032_c06g2832</name>
</gene>